<feature type="transmembrane region" description="Helical" evidence="1">
    <location>
        <begin position="24"/>
        <end position="41"/>
    </location>
</feature>
<protein>
    <submittedName>
        <fullName evidence="2">Uncharacterized protein</fullName>
    </submittedName>
</protein>
<comment type="caution">
    <text evidence="2">The sequence shown here is derived from an EMBL/GenBank/DDBJ whole genome shotgun (WGS) entry which is preliminary data.</text>
</comment>
<keyword evidence="1" id="KW-1133">Transmembrane helix</keyword>
<dbReference type="Proteomes" id="UP000051445">
    <property type="component" value="Unassembled WGS sequence"/>
</dbReference>
<gene>
    <name evidence="2" type="ORF">FD27_GL000407</name>
</gene>
<reference evidence="2 3" key="1">
    <citation type="journal article" date="2015" name="Genome Announc.">
        <title>Expanding the biotechnology potential of lactobacilli through comparative genomics of 213 strains and associated genera.</title>
        <authorList>
            <person name="Sun Z."/>
            <person name="Harris H.M."/>
            <person name="McCann A."/>
            <person name="Guo C."/>
            <person name="Argimon S."/>
            <person name="Zhang W."/>
            <person name="Yang X."/>
            <person name="Jeffery I.B."/>
            <person name="Cooney J.C."/>
            <person name="Kagawa T.F."/>
            <person name="Liu W."/>
            <person name="Song Y."/>
            <person name="Salvetti E."/>
            <person name="Wrobel A."/>
            <person name="Rasinkangas P."/>
            <person name="Parkhill J."/>
            <person name="Rea M.C."/>
            <person name="O'Sullivan O."/>
            <person name="Ritari J."/>
            <person name="Douillard F.P."/>
            <person name="Paul Ross R."/>
            <person name="Yang R."/>
            <person name="Briner A.E."/>
            <person name="Felis G.E."/>
            <person name="de Vos W.M."/>
            <person name="Barrangou R."/>
            <person name="Klaenhammer T.R."/>
            <person name="Caufield P.W."/>
            <person name="Cui Y."/>
            <person name="Zhang H."/>
            <person name="O'Toole P.W."/>
        </authorList>
    </citation>
    <scope>NUCLEOTIDE SEQUENCE [LARGE SCALE GENOMIC DNA]</scope>
    <source>
        <strain evidence="2 3">DSM 13145</strain>
    </source>
</reference>
<evidence type="ECO:0000313" key="2">
    <source>
        <dbReference type="EMBL" id="KRL27667.1"/>
    </source>
</evidence>
<sequence length="82" mass="9916">MSALMNAIIRGWHYTITHHWSKDLLRANLLLIALVVLYQLFHFHWQPIHLALFVKGWLLMNVCLIFKMLLDGIDRYRHQSRY</sequence>
<keyword evidence="1" id="KW-0812">Transmembrane</keyword>
<proteinExistence type="predicted"/>
<keyword evidence="3" id="KW-1185">Reference proteome</keyword>
<name>A0A0R1PF78_9LACO</name>
<organism evidence="2 3">
    <name type="scientific">Limosilactobacillus frumenti DSM 13145</name>
    <dbReference type="NCBI Taxonomy" id="1423746"/>
    <lineage>
        <taxon>Bacteria</taxon>
        <taxon>Bacillati</taxon>
        <taxon>Bacillota</taxon>
        <taxon>Bacilli</taxon>
        <taxon>Lactobacillales</taxon>
        <taxon>Lactobacillaceae</taxon>
        <taxon>Limosilactobacillus</taxon>
    </lineage>
</organism>
<accession>A0A0R1PF78</accession>
<feature type="transmembrane region" description="Helical" evidence="1">
    <location>
        <begin position="47"/>
        <end position="70"/>
    </location>
</feature>
<dbReference type="AlphaFoldDB" id="A0A0R1PF78"/>
<keyword evidence="1" id="KW-0472">Membrane</keyword>
<evidence type="ECO:0000313" key="3">
    <source>
        <dbReference type="Proteomes" id="UP000051445"/>
    </source>
</evidence>
<dbReference type="PATRIC" id="fig|1423746.3.peg.415"/>
<dbReference type="RefSeq" id="WP_235803002.1">
    <property type="nucleotide sequence ID" value="NZ_AZER01000014.1"/>
</dbReference>
<evidence type="ECO:0000256" key="1">
    <source>
        <dbReference type="SAM" id="Phobius"/>
    </source>
</evidence>
<dbReference type="EMBL" id="AZER01000014">
    <property type="protein sequence ID" value="KRL27667.1"/>
    <property type="molecule type" value="Genomic_DNA"/>
</dbReference>